<feature type="transmembrane region" description="Helical" evidence="7">
    <location>
        <begin position="185"/>
        <end position="213"/>
    </location>
</feature>
<comment type="subcellular location">
    <subcellularLocation>
        <location evidence="1">Membrane</location>
        <topology evidence="1">Multi-pass membrane protein</topology>
    </subcellularLocation>
</comment>
<evidence type="ECO:0000256" key="2">
    <source>
        <dbReference type="ARBA" id="ARBA00022692"/>
    </source>
</evidence>
<evidence type="ECO:0000259" key="8">
    <source>
        <dbReference type="Pfam" id="PF20684"/>
    </source>
</evidence>
<reference evidence="9 10" key="1">
    <citation type="submission" date="2023-01" db="EMBL/GenBank/DDBJ databases">
        <title>Analysis of 21 Apiospora genomes using comparative genomics revels a genus with tremendous synthesis potential of carbohydrate active enzymes and secondary metabolites.</title>
        <authorList>
            <person name="Sorensen T."/>
        </authorList>
    </citation>
    <scope>NUCLEOTIDE SEQUENCE [LARGE SCALE GENOMIC DNA]</scope>
    <source>
        <strain evidence="9 10">CBS 83171</strain>
    </source>
</reference>
<feature type="transmembrane region" description="Helical" evidence="7">
    <location>
        <begin position="233"/>
        <end position="258"/>
    </location>
</feature>
<feature type="compositionally biased region" description="Polar residues" evidence="6">
    <location>
        <begin position="503"/>
        <end position="516"/>
    </location>
</feature>
<sequence>MDEFAPLSPAELQGIERAEKRASEEGFSQVTRSGIVWFRGVDDQFRAPPADAGPRDPSFPRQMLAEIVGVATFDQALAQVNPMPDLRDSGPGRSCPPSMSSAPVDLCTVPLGRRPDGTWDFVDVDSQQKIGITICVLFTTLALLIALPRLYVNRRQLKIADRQSHSNPADFPHPLPCSSSSRSTVYLLLLLLKADFTTLSLVFSIANAVLVSLHSRYYRHDWNLPACWFNADYAKFCMTFFATFVQTFPRAAIFLLYRQLFQVPSSRIQVAIWTGLGVTFLTNVPDIPIAVVVYQKFVPDDGRTSDFRLLGPVQGAFGVALDILAFVIPLPIIARLKLSRRKKRLVFLLFSTGALGIVASIVAMVYKVRMWTDTREIMWFQGPVYICAHAEACISIVVGSMPAFSNFMNQYVLKSSAVRGLRSKLRAGSRSTTEQGSSGSKRARPLRGTIGSSSEHKKRPPYYELTDVGNTMNSMCSASAGDTRNSRVVRPGQILRTTDVRQEVQTGSPSSADNLV</sequence>
<evidence type="ECO:0000313" key="9">
    <source>
        <dbReference type="EMBL" id="KAK8063331.1"/>
    </source>
</evidence>
<feature type="transmembrane region" description="Helical" evidence="7">
    <location>
        <begin position="345"/>
        <end position="366"/>
    </location>
</feature>
<evidence type="ECO:0000256" key="1">
    <source>
        <dbReference type="ARBA" id="ARBA00004141"/>
    </source>
</evidence>
<proteinExistence type="inferred from homology"/>
<feature type="transmembrane region" description="Helical" evidence="7">
    <location>
        <begin position="130"/>
        <end position="152"/>
    </location>
</feature>
<gene>
    <name evidence="9" type="ORF">PG996_007983</name>
</gene>
<evidence type="ECO:0000256" key="6">
    <source>
        <dbReference type="SAM" id="MobiDB-lite"/>
    </source>
</evidence>
<keyword evidence="3 7" id="KW-1133">Transmembrane helix</keyword>
<feature type="compositionally biased region" description="Polar residues" evidence="6">
    <location>
        <begin position="429"/>
        <end position="440"/>
    </location>
</feature>
<evidence type="ECO:0000256" key="3">
    <source>
        <dbReference type="ARBA" id="ARBA00022989"/>
    </source>
</evidence>
<feature type="compositionally biased region" description="Polar residues" evidence="6">
    <location>
        <begin position="468"/>
        <end position="483"/>
    </location>
</feature>
<evidence type="ECO:0000313" key="10">
    <source>
        <dbReference type="Proteomes" id="UP001446871"/>
    </source>
</evidence>
<feature type="transmembrane region" description="Helical" evidence="7">
    <location>
        <begin position="314"/>
        <end position="333"/>
    </location>
</feature>
<evidence type="ECO:0000256" key="5">
    <source>
        <dbReference type="ARBA" id="ARBA00038359"/>
    </source>
</evidence>
<protein>
    <recommendedName>
        <fullName evidence="8">Rhodopsin domain-containing protein</fullName>
    </recommendedName>
</protein>
<keyword evidence="10" id="KW-1185">Reference proteome</keyword>
<dbReference type="PANTHER" id="PTHR33048">
    <property type="entry name" value="PTH11-LIKE INTEGRAL MEMBRANE PROTEIN (AFU_ORTHOLOGUE AFUA_5G11245)"/>
    <property type="match status" value="1"/>
</dbReference>
<feature type="transmembrane region" description="Helical" evidence="7">
    <location>
        <begin position="378"/>
        <end position="404"/>
    </location>
</feature>
<dbReference type="Pfam" id="PF20684">
    <property type="entry name" value="Fung_rhodopsin"/>
    <property type="match status" value="1"/>
</dbReference>
<dbReference type="EMBL" id="JAQQWM010000005">
    <property type="protein sequence ID" value="KAK8063331.1"/>
    <property type="molecule type" value="Genomic_DNA"/>
</dbReference>
<feature type="domain" description="Rhodopsin" evidence="8">
    <location>
        <begin position="197"/>
        <end position="408"/>
    </location>
</feature>
<comment type="similarity">
    <text evidence="5">Belongs to the SAT4 family.</text>
</comment>
<dbReference type="Proteomes" id="UP001446871">
    <property type="component" value="Unassembled WGS sequence"/>
</dbReference>
<accession>A0ABR1UWM4</accession>
<name>A0ABR1UWM4_9PEZI</name>
<evidence type="ECO:0000256" key="7">
    <source>
        <dbReference type="SAM" id="Phobius"/>
    </source>
</evidence>
<organism evidence="9 10">
    <name type="scientific">Apiospora saccharicola</name>
    <dbReference type="NCBI Taxonomy" id="335842"/>
    <lineage>
        <taxon>Eukaryota</taxon>
        <taxon>Fungi</taxon>
        <taxon>Dikarya</taxon>
        <taxon>Ascomycota</taxon>
        <taxon>Pezizomycotina</taxon>
        <taxon>Sordariomycetes</taxon>
        <taxon>Xylariomycetidae</taxon>
        <taxon>Amphisphaeriales</taxon>
        <taxon>Apiosporaceae</taxon>
        <taxon>Apiospora</taxon>
    </lineage>
</organism>
<dbReference type="PANTHER" id="PTHR33048:SF47">
    <property type="entry name" value="INTEGRAL MEMBRANE PROTEIN-RELATED"/>
    <property type="match status" value="1"/>
</dbReference>
<comment type="caution">
    <text evidence="9">The sequence shown here is derived from an EMBL/GenBank/DDBJ whole genome shotgun (WGS) entry which is preliminary data.</text>
</comment>
<dbReference type="InterPro" id="IPR049326">
    <property type="entry name" value="Rhodopsin_dom_fungi"/>
</dbReference>
<keyword evidence="2 7" id="KW-0812">Transmembrane</keyword>
<feature type="transmembrane region" description="Helical" evidence="7">
    <location>
        <begin position="270"/>
        <end position="294"/>
    </location>
</feature>
<feature type="region of interest" description="Disordered" evidence="6">
    <location>
        <begin position="424"/>
        <end position="516"/>
    </location>
</feature>
<dbReference type="InterPro" id="IPR052337">
    <property type="entry name" value="SAT4-like"/>
</dbReference>
<keyword evidence="4 7" id="KW-0472">Membrane</keyword>
<evidence type="ECO:0000256" key="4">
    <source>
        <dbReference type="ARBA" id="ARBA00023136"/>
    </source>
</evidence>